<dbReference type="PROSITE" id="PS00409">
    <property type="entry name" value="PROKAR_NTER_METHYL"/>
    <property type="match status" value="1"/>
</dbReference>
<keyword evidence="1" id="KW-1133">Transmembrane helix</keyword>
<dbReference type="NCBIfam" id="TIGR02532">
    <property type="entry name" value="IV_pilin_GFxxxE"/>
    <property type="match status" value="1"/>
</dbReference>
<proteinExistence type="predicted"/>
<feature type="transmembrane region" description="Helical" evidence="1">
    <location>
        <begin position="14"/>
        <end position="35"/>
    </location>
</feature>
<keyword evidence="3" id="KW-1185">Reference proteome</keyword>
<dbReference type="KEGG" id="gsb:GSUB_04895"/>
<name>A0A0B5FN85_9BACT</name>
<dbReference type="STRING" id="483547.GSUB_04895"/>
<evidence type="ECO:0008006" key="4">
    <source>
        <dbReference type="Google" id="ProtNLM"/>
    </source>
</evidence>
<dbReference type="AlphaFoldDB" id="A0A0B5FN85"/>
<gene>
    <name evidence="2" type="ORF">GSUB_04895</name>
</gene>
<keyword evidence="1" id="KW-0472">Membrane</keyword>
<accession>A0A0B5FN85</accession>
<dbReference type="Proteomes" id="UP000035036">
    <property type="component" value="Chromosome"/>
</dbReference>
<dbReference type="InterPro" id="IPR045584">
    <property type="entry name" value="Pilin-like"/>
</dbReference>
<evidence type="ECO:0000313" key="3">
    <source>
        <dbReference type="Proteomes" id="UP000035036"/>
    </source>
</evidence>
<dbReference type="SUPFAM" id="SSF54523">
    <property type="entry name" value="Pili subunits"/>
    <property type="match status" value="1"/>
</dbReference>
<dbReference type="OrthoDB" id="5432521at2"/>
<reference evidence="2 3" key="1">
    <citation type="journal article" date="2015" name="Genome Announc.">
        <title>Genomes of Geoalkalibacter ferrihydriticus Z-0531T and Geoalkalibacter subterraneus Red1T, Two Haloalkaliphilic Metal-Reducing Deltaproteobacteria.</title>
        <authorList>
            <person name="Badalamenti J.P."/>
            <person name="Krajmalnik-Brown R."/>
            <person name="Torres C.I."/>
            <person name="Bond D.R."/>
        </authorList>
    </citation>
    <scope>NUCLEOTIDE SEQUENCE [LARGE SCALE GENOMIC DNA]</scope>
    <source>
        <strain evidence="2 3">Red1</strain>
    </source>
</reference>
<evidence type="ECO:0000256" key="1">
    <source>
        <dbReference type="SAM" id="Phobius"/>
    </source>
</evidence>
<dbReference type="InterPro" id="IPR012902">
    <property type="entry name" value="N_methyl_site"/>
</dbReference>
<dbReference type="RefSeq" id="WP_040199491.1">
    <property type="nucleotide sequence ID" value="NZ_CP010311.1"/>
</dbReference>
<dbReference type="EMBL" id="CP010311">
    <property type="protein sequence ID" value="AJF06029.1"/>
    <property type="molecule type" value="Genomic_DNA"/>
</dbReference>
<evidence type="ECO:0000313" key="2">
    <source>
        <dbReference type="EMBL" id="AJF06029.1"/>
    </source>
</evidence>
<organism evidence="2 3">
    <name type="scientific">Geoalkalibacter subterraneus</name>
    <dbReference type="NCBI Taxonomy" id="483547"/>
    <lineage>
        <taxon>Bacteria</taxon>
        <taxon>Pseudomonadati</taxon>
        <taxon>Thermodesulfobacteriota</taxon>
        <taxon>Desulfuromonadia</taxon>
        <taxon>Desulfuromonadales</taxon>
        <taxon>Geoalkalibacteraceae</taxon>
        <taxon>Geoalkalibacter</taxon>
    </lineage>
</organism>
<dbReference type="Pfam" id="PF07963">
    <property type="entry name" value="N_methyl"/>
    <property type="match status" value="1"/>
</dbReference>
<dbReference type="HOGENOM" id="CLU_1842256_0_0_7"/>
<protein>
    <recommendedName>
        <fullName evidence="4">Pilus assembly protein PilV</fullName>
    </recommendedName>
</protein>
<sequence>MNKKSFFSITGSPAGFTLLELLIAVTIFAVGLLTVAGMQVTAMQAGTTAQTQTVATALAQGVFEELMSRDPGDALFNDVADEEEYAIDQDILDQLKGGDNYQAIYSITPDTPASGLARVDVRVTGNNRTVRLSGFKRTL</sequence>
<keyword evidence="1" id="KW-0812">Transmembrane</keyword>